<protein>
    <submittedName>
        <fullName evidence="3">Aminopeptidase</fullName>
    </submittedName>
</protein>
<dbReference type="Gene3D" id="3.50.30.30">
    <property type="match status" value="1"/>
</dbReference>
<dbReference type="SUPFAM" id="SSF52025">
    <property type="entry name" value="PA domain"/>
    <property type="match status" value="1"/>
</dbReference>
<dbReference type="PANTHER" id="PTHR12147:SF26">
    <property type="entry name" value="PEPTIDASE M28 DOMAIN-CONTAINING PROTEIN"/>
    <property type="match status" value="1"/>
</dbReference>
<evidence type="ECO:0000256" key="1">
    <source>
        <dbReference type="SAM" id="SignalP"/>
    </source>
</evidence>
<keyword evidence="4" id="KW-1185">Reference proteome</keyword>
<name>A0ABQ2WSF4_9ALTE</name>
<keyword evidence="3" id="KW-0378">Hydrolase</keyword>
<keyword evidence="3" id="KW-0645">Protease</keyword>
<proteinExistence type="predicted"/>
<dbReference type="InterPro" id="IPR046450">
    <property type="entry name" value="PA_dom_sf"/>
</dbReference>
<comment type="caution">
    <text evidence="3">The sequence shown here is derived from an EMBL/GenBank/DDBJ whole genome shotgun (WGS) entry which is preliminary data.</text>
</comment>
<dbReference type="Pfam" id="PF04389">
    <property type="entry name" value="Peptidase_M28"/>
    <property type="match status" value="1"/>
</dbReference>
<evidence type="ECO:0000313" key="3">
    <source>
        <dbReference type="EMBL" id="GGW71490.1"/>
    </source>
</evidence>
<dbReference type="SUPFAM" id="SSF53187">
    <property type="entry name" value="Zn-dependent exopeptidases"/>
    <property type="match status" value="1"/>
</dbReference>
<dbReference type="RefSeq" id="WP_189483999.1">
    <property type="nucleotide sequence ID" value="NZ_BMYR01000014.1"/>
</dbReference>
<dbReference type="InterPro" id="IPR007484">
    <property type="entry name" value="Peptidase_M28"/>
</dbReference>
<dbReference type="GO" id="GO:0004177">
    <property type="term" value="F:aminopeptidase activity"/>
    <property type="evidence" value="ECO:0007669"/>
    <property type="project" value="UniProtKB-KW"/>
</dbReference>
<feature type="domain" description="Peptidase M28" evidence="2">
    <location>
        <begin position="296"/>
        <end position="503"/>
    </location>
</feature>
<feature type="signal peptide" evidence="1">
    <location>
        <begin position="1"/>
        <end position="22"/>
    </location>
</feature>
<sequence>MFKKSLILLVSGFFTLTACVSAPQPPAPRASASVLESHLTFLADDLLEGRDTGSRGHEIASRYIAQQFQALGLQGGAADGSFFQRVPMRKALLVQGSAHLRFEVQGQTLTPSYPQQFFTGPNLQQPDLALQGEMVFVGYGLVSDAFELNDYANLDVKGKIVVMLAGLPAFLPSEERAYLGSMKTEFAAQQGAIGILTVHTPEQEKTRPYANSLLFLNAPSMSWLDNDGKVGRGFPQIKGGAYLHPDTAKTLFAAAGQSLDSIFTTIAEDKIPRGFTLPGTMQLSSKTQHQAIDSPNVLAVLPGSDPTLKHEYVVLTAHSDHIGLANDLRTEDKINNGAMDNAAGVAILLETARLFAALPKAPKRTILFAAVTGEEKGLLGADYFAKQPPVPINQMVANVNLDMPVLLYPFADLIAFGANHSTLGDVVARAAAKEGIALSADPMPEQAIFTRSDHYRLVQQGVPAVFLMTGFTSKDPKQDGGKIWGSFFAKHYHKPSDDIPSLTKEYGPIRYDAGAIFTDINFNIALDVANSPEKPLWRKDSFFKNIFGRADNSE</sequence>
<dbReference type="EMBL" id="BMYR01000014">
    <property type="protein sequence ID" value="GGW71490.1"/>
    <property type="molecule type" value="Genomic_DNA"/>
</dbReference>
<keyword evidence="1" id="KW-0732">Signal</keyword>
<dbReference type="Gene3D" id="3.40.630.10">
    <property type="entry name" value="Zn peptidases"/>
    <property type="match status" value="2"/>
</dbReference>
<organism evidence="3 4">
    <name type="scientific">Alishewanella tabrizica</name>
    <dbReference type="NCBI Taxonomy" id="671278"/>
    <lineage>
        <taxon>Bacteria</taxon>
        <taxon>Pseudomonadati</taxon>
        <taxon>Pseudomonadota</taxon>
        <taxon>Gammaproteobacteria</taxon>
        <taxon>Alteromonadales</taxon>
        <taxon>Alteromonadaceae</taxon>
        <taxon>Alishewanella</taxon>
    </lineage>
</organism>
<dbReference type="CDD" id="cd04820">
    <property type="entry name" value="PA_M28_1_1"/>
    <property type="match status" value="1"/>
</dbReference>
<keyword evidence="3" id="KW-0031">Aminopeptidase</keyword>
<feature type="chain" id="PRO_5046653201" evidence="1">
    <location>
        <begin position="23"/>
        <end position="554"/>
    </location>
</feature>
<reference evidence="4" key="1">
    <citation type="journal article" date="2019" name="Int. J. Syst. Evol. Microbiol.">
        <title>The Global Catalogue of Microorganisms (GCM) 10K type strain sequencing project: providing services to taxonomists for standard genome sequencing and annotation.</title>
        <authorList>
            <consortium name="The Broad Institute Genomics Platform"/>
            <consortium name="The Broad Institute Genome Sequencing Center for Infectious Disease"/>
            <person name="Wu L."/>
            <person name="Ma J."/>
        </authorList>
    </citation>
    <scope>NUCLEOTIDE SEQUENCE [LARGE SCALE GENOMIC DNA]</scope>
    <source>
        <strain evidence="4">KCTC 23723</strain>
    </source>
</reference>
<dbReference type="InterPro" id="IPR045175">
    <property type="entry name" value="M28_fam"/>
</dbReference>
<evidence type="ECO:0000259" key="2">
    <source>
        <dbReference type="Pfam" id="PF04389"/>
    </source>
</evidence>
<accession>A0ABQ2WSF4</accession>
<evidence type="ECO:0000313" key="4">
    <source>
        <dbReference type="Proteomes" id="UP000634667"/>
    </source>
</evidence>
<dbReference type="Proteomes" id="UP000634667">
    <property type="component" value="Unassembled WGS sequence"/>
</dbReference>
<dbReference type="PROSITE" id="PS51257">
    <property type="entry name" value="PROKAR_LIPOPROTEIN"/>
    <property type="match status" value="1"/>
</dbReference>
<dbReference type="PANTHER" id="PTHR12147">
    <property type="entry name" value="METALLOPEPTIDASE M28 FAMILY MEMBER"/>
    <property type="match status" value="1"/>
</dbReference>
<gene>
    <name evidence="3" type="ORF">GCM10008111_29380</name>
</gene>